<feature type="domain" description="URB1 C-terminal" evidence="1">
    <location>
        <begin position="63"/>
        <end position="252"/>
    </location>
</feature>
<sequence>IKEFIVRVVPSIYHIQSETKALQPLFATYSDQLKGVKSWKPPKKVRFFGVIVDLKQFITSNCLGFVLAGLSSHVTSVRQACYLILKQYYDRLSTATFPEVEEIKYLLELLRGSIETPSMKLCTVITVFLSKMAKLLLSPENHMYKSLTTFLMSKPTLEFDRIPGFYRFFNSSELDHHQERQWMLNMILDGLRTYDDFRIYETLYSFKLLQSYYQSLLSDLHSQTIILKIINSVCIDIETITVLYEKHGILTWFLGVILQL</sequence>
<dbReference type="HOGENOM" id="CLU_1071880_0_0_1"/>
<feature type="non-terminal residue" evidence="2">
    <location>
        <position position="1"/>
    </location>
</feature>
<dbReference type="OrthoDB" id="72892at2759"/>
<dbReference type="CTD" id="20243661"/>
<dbReference type="GO" id="GO:0005730">
    <property type="term" value="C:nucleolus"/>
    <property type="evidence" value="ECO:0007669"/>
    <property type="project" value="TreeGrafter"/>
</dbReference>
<dbReference type="InterPro" id="IPR039844">
    <property type="entry name" value="URB1"/>
</dbReference>
<evidence type="ECO:0000259" key="1">
    <source>
        <dbReference type="Pfam" id="PF16201"/>
    </source>
</evidence>
<protein>
    <recommendedName>
        <fullName evidence="1">URB1 C-terminal domain-containing protein</fullName>
    </recommendedName>
</protein>
<name>V3ZPX9_LOTGI</name>
<dbReference type="Proteomes" id="UP000030746">
    <property type="component" value="Unassembled WGS sequence"/>
</dbReference>
<dbReference type="KEGG" id="lgi:LOTGIDRAFT_176277"/>
<dbReference type="EMBL" id="KB203844">
    <property type="protein sequence ID" value="ESO82926.1"/>
    <property type="molecule type" value="Genomic_DNA"/>
</dbReference>
<dbReference type="RefSeq" id="XP_009066386.1">
    <property type="nucleotide sequence ID" value="XM_009068138.1"/>
</dbReference>
<dbReference type="InterPro" id="IPR032436">
    <property type="entry name" value="URB1_C"/>
</dbReference>
<dbReference type="GO" id="GO:0000463">
    <property type="term" value="P:maturation of LSU-rRNA from tricistronic rRNA transcript (SSU-rRNA, 5.8S rRNA, LSU-rRNA)"/>
    <property type="evidence" value="ECO:0007669"/>
    <property type="project" value="TreeGrafter"/>
</dbReference>
<keyword evidence="3" id="KW-1185">Reference proteome</keyword>
<evidence type="ECO:0000313" key="3">
    <source>
        <dbReference type="Proteomes" id="UP000030746"/>
    </source>
</evidence>
<evidence type="ECO:0000313" key="2">
    <source>
        <dbReference type="EMBL" id="ESO82926.1"/>
    </source>
</evidence>
<accession>V3ZPX9</accession>
<dbReference type="STRING" id="225164.V3ZPX9"/>
<dbReference type="Pfam" id="PF16201">
    <property type="entry name" value="NopRA1"/>
    <property type="match status" value="1"/>
</dbReference>
<organism evidence="2 3">
    <name type="scientific">Lottia gigantea</name>
    <name type="common">Giant owl limpet</name>
    <dbReference type="NCBI Taxonomy" id="225164"/>
    <lineage>
        <taxon>Eukaryota</taxon>
        <taxon>Metazoa</taxon>
        <taxon>Spiralia</taxon>
        <taxon>Lophotrochozoa</taxon>
        <taxon>Mollusca</taxon>
        <taxon>Gastropoda</taxon>
        <taxon>Patellogastropoda</taxon>
        <taxon>Lottioidea</taxon>
        <taxon>Lottiidae</taxon>
        <taxon>Lottia</taxon>
    </lineage>
</organism>
<proteinExistence type="predicted"/>
<dbReference type="AlphaFoldDB" id="V3ZPX9"/>
<gene>
    <name evidence="2" type="ORF">LOTGIDRAFT_176277</name>
</gene>
<dbReference type="PANTHER" id="PTHR13500">
    <property type="entry name" value="NUCLEOLAR PRERIBOSOMAL-ASSOCIATED PROTEIN 1"/>
    <property type="match status" value="1"/>
</dbReference>
<dbReference type="GeneID" id="20243661"/>
<dbReference type="PANTHER" id="PTHR13500:SF0">
    <property type="entry name" value="NUCLEOLAR PRE-RIBOSOMAL-ASSOCIATED PROTEIN 1"/>
    <property type="match status" value="1"/>
</dbReference>
<dbReference type="GO" id="GO:0000466">
    <property type="term" value="P:maturation of 5.8S rRNA from tricistronic rRNA transcript (SSU-rRNA, 5.8S rRNA, LSU-rRNA)"/>
    <property type="evidence" value="ECO:0007669"/>
    <property type="project" value="TreeGrafter"/>
</dbReference>
<reference evidence="2 3" key="1">
    <citation type="journal article" date="2013" name="Nature">
        <title>Insights into bilaterian evolution from three spiralian genomes.</title>
        <authorList>
            <person name="Simakov O."/>
            <person name="Marletaz F."/>
            <person name="Cho S.J."/>
            <person name="Edsinger-Gonzales E."/>
            <person name="Havlak P."/>
            <person name="Hellsten U."/>
            <person name="Kuo D.H."/>
            <person name="Larsson T."/>
            <person name="Lv J."/>
            <person name="Arendt D."/>
            <person name="Savage R."/>
            <person name="Osoegawa K."/>
            <person name="de Jong P."/>
            <person name="Grimwood J."/>
            <person name="Chapman J.A."/>
            <person name="Shapiro H."/>
            <person name="Aerts A."/>
            <person name="Otillar R.P."/>
            <person name="Terry A.Y."/>
            <person name="Boore J.L."/>
            <person name="Grigoriev I.V."/>
            <person name="Lindberg D.R."/>
            <person name="Seaver E.C."/>
            <person name="Weisblat D.A."/>
            <person name="Putnam N.H."/>
            <person name="Rokhsar D.S."/>
        </authorList>
    </citation>
    <scope>NUCLEOTIDE SEQUENCE [LARGE SCALE GENOMIC DNA]</scope>
</reference>